<dbReference type="EC" id="5.3.3.18" evidence="3"/>
<dbReference type="OrthoDB" id="9807606at2"/>
<keyword evidence="4" id="KW-1185">Reference proteome</keyword>
<dbReference type="GO" id="GO:0010124">
    <property type="term" value="P:phenylacetate catabolic process"/>
    <property type="evidence" value="ECO:0007669"/>
    <property type="project" value="InterPro"/>
</dbReference>
<keyword evidence="3" id="KW-0413">Isomerase</keyword>
<dbReference type="PANTHER" id="PTHR11941:SF133">
    <property type="entry name" value="1,2-EPOXYPHENYLACETYL-COA ISOMERASE"/>
    <property type="match status" value="1"/>
</dbReference>
<evidence type="ECO:0000256" key="1">
    <source>
        <dbReference type="ARBA" id="ARBA00005254"/>
    </source>
</evidence>
<name>A0A1A8TJY7_9GAMM</name>
<dbReference type="InterPro" id="IPR029045">
    <property type="entry name" value="ClpP/crotonase-like_dom_sf"/>
</dbReference>
<dbReference type="Proteomes" id="UP000092544">
    <property type="component" value="Unassembled WGS sequence"/>
</dbReference>
<dbReference type="FunFam" id="3.90.226.10:FF:000071">
    <property type="entry name" value="Putative enoyl-CoA hydratase PaaB"/>
    <property type="match status" value="1"/>
</dbReference>
<dbReference type="AlphaFoldDB" id="A0A1A8TJY7"/>
<reference evidence="3 4" key="1">
    <citation type="submission" date="2016-06" db="EMBL/GenBank/DDBJ databases">
        <authorList>
            <person name="Kjaerup R.B."/>
            <person name="Dalgaard T.S."/>
            <person name="Juul-Madsen H.R."/>
        </authorList>
    </citation>
    <scope>NUCLEOTIDE SEQUENCE [LARGE SCALE GENOMIC DNA]</scope>
    <source>
        <strain evidence="3 4">CECT 8886</strain>
    </source>
</reference>
<evidence type="ECO:0000313" key="3">
    <source>
        <dbReference type="EMBL" id="SBS33202.1"/>
    </source>
</evidence>
<sequence>MSFQHILYSVDSGVALLSLNRPKSLNSFNEAMHLEVREAFKQIKSDKQVRVLVLTGEGRGFCAGQDLSDRNVDPTADAPDLGISIEKFYNPLIKAIQALPMPVICAVNGVAAGAGANLPLACDLIIAARSAKFIQAFCKIGLIPDSGGTWFLPRLVGMAKAKEMALLGEPVSADAALEMGLVNRVVDDELLRQEALTLAQHLATQPTKGLAYIKRALNQTFDHGLEEQLLLERDLQRLAGQTQDYREGVAAFMAKRTPEFKGE</sequence>
<dbReference type="GO" id="GO:0016829">
    <property type="term" value="F:lyase activity"/>
    <property type="evidence" value="ECO:0007669"/>
    <property type="project" value="UniProtKB-KW"/>
</dbReference>
<dbReference type="Gene3D" id="1.10.12.10">
    <property type="entry name" value="Lyase 2-enoyl-coa Hydratase, Chain A, domain 2"/>
    <property type="match status" value="1"/>
</dbReference>
<organism evidence="3 4">
    <name type="scientific">Marinomonas spartinae</name>
    <dbReference type="NCBI Taxonomy" id="1792290"/>
    <lineage>
        <taxon>Bacteria</taxon>
        <taxon>Pseudomonadati</taxon>
        <taxon>Pseudomonadota</taxon>
        <taxon>Gammaproteobacteria</taxon>
        <taxon>Oceanospirillales</taxon>
        <taxon>Oceanospirillaceae</taxon>
        <taxon>Marinomonas</taxon>
    </lineage>
</organism>
<dbReference type="InterPro" id="IPR001753">
    <property type="entry name" value="Enoyl-CoA_hydra/iso"/>
</dbReference>
<dbReference type="RefSeq" id="WP_067017197.1">
    <property type="nucleotide sequence ID" value="NZ_FLOB01000006.1"/>
</dbReference>
<dbReference type="SUPFAM" id="SSF52096">
    <property type="entry name" value="ClpP/crotonase"/>
    <property type="match status" value="1"/>
</dbReference>
<dbReference type="GO" id="GO:0016853">
    <property type="term" value="F:isomerase activity"/>
    <property type="evidence" value="ECO:0007669"/>
    <property type="project" value="UniProtKB-KW"/>
</dbReference>
<dbReference type="Pfam" id="PF00378">
    <property type="entry name" value="ECH_1"/>
    <property type="match status" value="1"/>
</dbReference>
<dbReference type="EMBL" id="FLOB01000006">
    <property type="protein sequence ID" value="SBS33202.1"/>
    <property type="molecule type" value="Genomic_DNA"/>
</dbReference>
<dbReference type="PANTHER" id="PTHR11941">
    <property type="entry name" value="ENOYL-COA HYDRATASE-RELATED"/>
    <property type="match status" value="1"/>
</dbReference>
<dbReference type="InterPro" id="IPR011968">
    <property type="entry name" value="PaaB1"/>
</dbReference>
<dbReference type="CDD" id="cd06558">
    <property type="entry name" value="crotonase-like"/>
    <property type="match status" value="1"/>
</dbReference>
<proteinExistence type="inferred from homology"/>
<evidence type="ECO:0000313" key="4">
    <source>
        <dbReference type="Proteomes" id="UP000092544"/>
    </source>
</evidence>
<dbReference type="NCBIfam" id="TIGR02280">
    <property type="entry name" value="PaaB1"/>
    <property type="match status" value="1"/>
</dbReference>
<comment type="similarity">
    <text evidence="1">Belongs to the enoyl-CoA hydratase/isomerase family.</text>
</comment>
<protein>
    <submittedName>
        <fullName evidence="3">1,2-epoxyphenylacetyl-CoA isomerase</fullName>
        <ecNumber evidence="3">5.3.3.18</ecNumber>
    </submittedName>
</protein>
<dbReference type="STRING" id="1792290.MSP8886_02672"/>
<dbReference type="GO" id="GO:0006635">
    <property type="term" value="P:fatty acid beta-oxidation"/>
    <property type="evidence" value="ECO:0007669"/>
    <property type="project" value="TreeGrafter"/>
</dbReference>
<accession>A0A1A8TJY7</accession>
<keyword evidence="2" id="KW-0456">Lyase</keyword>
<dbReference type="Gene3D" id="3.90.226.10">
    <property type="entry name" value="2-enoyl-CoA Hydratase, Chain A, domain 1"/>
    <property type="match status" value="1"/>
</dbReference>
<dbReference type="InterPro" id="IPR014748">
    <property type="entry name" value="Enoyl-CoA_hydra_C"/>
</dbReference>
<gene>
    <name evidence="3" type="primary">paaG</name>
    <name evidence="3" type="ORF">MSP8886_02672</name>
</gene>
<evidence type="ECO:0000256" key="2">
    <source>
        <dbReference type="ARBA" id="ARBA00023239"/>
    </source>
</evidence>